<sequence length="514" mass="54602">MPSFTSTVEDYSPVVIYSSDWQQGSSQTDTLSSSYSGSSFFATSTTGGTASFTFNGTGVELFGSKRGNHGLYQVTIDGTTFPAVSGESTDPGIFQTSLFSKTDLKQGLHTVVLENQGSSGQFVDLDFITWHGSIGEDNEKLRVSTVQDDDASFVYSPDNAWSNSPDNLGFFSGSSGHVTSTPGASLTYSFEGKLSHHWDGVSLYGPVGPAYAPFAIQINGDTLSFSAQKSLNASQTLLYHTDGLGPGSHTLKLLFQPSATGQILAIDYAEVYTTSSITSSSSTSGSHGRLSGGAIAGLVIGLLALCAIFAAGFWYYLRRRKARNMRRRDGPAILESELGTKPVFELPNPYHNISGPAMYEYRGANPINGQSRLIGGPEAATTFMDFASTHTSSIADDRSDSSSQYAVSTRSLTRSIANSTSPRRIPSNASSVVQTSSKGHALFLPNSAGESLSGVPVEQLKATRMVVNGRPQDFGSLSEQPTASGSNVGPSPNDDEHHPPPDYHQATETYNGPR</sequence>
<keyword evidence="2" id="KW-0812">Transmembrane</keyword>
<proteinExistence type="predicted"/>
<feature type="region of interest" description="Disordered" evidence="1">
    <location>
        <begin position="414"/>
        <end position="433"/>
    </location>
</feature>
<dbReference type="EMBL" id="MU806208">
    <property type="protein sequence ID" value="KAJ3838006.1"/>
    <property type="molecule type" value="Genomic_DNA"/>
</dbReference>
<protein>
    <recommendedName>
        <fullName evidence="5">Transmembrane protein</fullName>
    </recommendedName>
</protein>
<evidence type="ECO:0000313" key="4">
    <source>
        <dbReference type="Proteomes" id="UP001163846"/>
    </source>
</evidence>
<dbReference type="Gene3D" id="2.60.120.260">
    <property type="entry name" value="Galactose-binding domain-like"/>
    <property type="match status" value="2"/>
</dbReference>
<evidence type="ECO:0000313" key="3">
    <source>
        <dbReference type="EMBL" id="KAJ3838006.1"/>
    </source>
</evidence>
<evidence type="ECO:0008006" key="5">
    <source>
        <dbReference type="Google" id="ProtNLM"/>
    </source>
</evidence>
<reference evidence="3" key="1">
    <citation type="submission" date="2022-08" db="EMBL/GenBank/DDBJ databases">
        <authorList>
            <consortium name="DOE Joint Genome Institute"/>
            <person name="Min B."/>
            <person name="Riley R."/>
            <person name="Sierra-Patev S."/>
            <person name="Naranjo-Ortiz M."/>
            <person name="Looney B."/>
            <person name="Konkel Z."/>
            <person name="Slot J.C."/>
            <person name="Sakamoto Y."/>
            <person name="Steenwyk J.L."/>
            <person name="Rokas A."/>
            <person name="Carro J."/>
            <person name="Camarero S."/>
            <person name="Ferreira P."/>
            <person name="Molpeceres G."/>
            <person name="Ruiz-Duenas F.J."/>
            <person name="Serrano A."/>
            <person name="Henrissat B."/>
            <person name="Drula E."/>
            <person name="Hughes K.W."/>
            <person name="Mata J.L."/>
            <person name="Ishikawa N.K."/>
            <person name="Vargas-Isla R."/>
            <person name="Ushijima S."/>
            <person name="Smith C.A."/>
            <person name="Ahrendt S."/>
            <person name="Andreopoulos W."/>
            <person name="He G."/>
            <person name="Labutti K."/>
            <person name="Lipzen A."/>
            <person name="Ng V."/>
            <person name="Sandor L."/>
            <person name="Barry K."/>
            <person name="Martinez A.T."/>
            <person name="Xiao Y."/>
            <person name="Gibbons J.G."/>
            <person name="Terashima K."/>
            <person name="Hibbett D.S."/>
            <person name="Grigoriev I.V."/>
        </authorList>
    </citation>
    <scope>NUCLEOTIDE SEQUENCE</scope>
    <source>
        <strain evidence="3">TFB9207</strain>
    </source>
</reference>
<dbReference type="AlphaFoldDB" id="A0AA38UE30"/>
<keyword evidence="4" id="KW-1185">Reference proteome</keyword>
<feature type="compositionally biased region" description="Polar residues" evidence="1">
    <location>
        <begin position="475"/>
        <end position="490"/>
    </location>
</feature>
<keyword evidence="2" id="KW-0472">Membrane</keyword>
<feature type="region of interest" description="Disordered" evidence="1">
    <location>
        <begin position="469"/>
        <end position="514"/>
    </location>
</feature>
<accession>A0AA38UE30</accession>
<evidence type="ECO:0000256" key="1">
    <source>
        <dbReference type="SAM" id="MobiDB-lite"/>
    </source>
</evidence>
<feature type="transmembrane region" description="Helical" evidence="2">
    <location>
        <begin position="294"/>
        <end position="317"/>
    </location>
</feature>
<keyword evidence="2" id="KW-1133">Transmembrane helix</keyword>
<comment type="caution">
    <text evidence="3">The sequence shown here is derived from an EMBL/GenBank/DDBJ whole genome shotgun (WGS) entry which is preliminary data.</text>
</comment>
<dbReference type="Proteomes" id="UP001163846">
    <property type="component" value="Unassembled WGS sequence"/>
</dbReference>
<gene>
    <name evidence="3" type="ORF">F5878DRAFT_683966</name>
</gene>
<name>A0AA38UE30_9AGAR</name>
<evidence type="ECO:0000256" key="2">
    <source>
        <dbReference type="SAM" id="Phobius"/>
    </source>
</evidence>
<organism evidence="3 4">
    <name type="scientific">Lentinula raphanica</name>
    <dbReference type="NCBI Taxonomy" id="153919"/>
    <lineage>
        <taxon>Eukaryota</taxon>
        <taxon>Fungi</taxon>
        <taxon>Dikarya</taxon>
        <taxon>Basidiomycota</taxon>
        <taxon>Agaricomycotina</taxon>
        <taxon>Agaricomycetes</taxon>
        <taxon>Agaricomycetidae</taxon>
        <taxon>Agaricales</taxon>
        <taxon>Marasmiineae</taxon>
        <taxon>Omphalotaceae</taxon>
        <taxon>Lentinula</taxon>
    </lineage>
</organism>